<gene>
    <name evidence="7" type="ORF">POM88_019016</name>
</gene>
<name>A0AAD8ITM6_9APIA</name>
<reference evidence="7" key="1">
    <citation type="submission" date="2023-02" db="EMBL/GenBank/DDBJ databases">
        <title>Genome of toxic invasive species Heracleum sosnowskyi carries increased number of genes despite the absence of recent whole-genome duplications.</title>
        <authorList>
            <person name="Schelkunov M."/>
            <person name="Shtratnikova V."/>
            <person name="Makarenko M."/>
            <person name="Klepikova A."/>
            <person name="Omelchenko D."/>
            <person name="Novikova G."/>
            <person name="Obukhova E."/>
            <person name="Bogdanov V."/>
            <person name="Penin A."/>
            <person name="Logacheva M."/>
        </authorList>
    </citation>
    <scope>NUCLEOTIDE SEQUENCE</scope>
    <source>
        <strain evidence="7">Hsosn_3</strain>
        <tissue evidence="7">Leaf</tissue>
    </source>
</reference>
<dbReference type="PANTHER" id="PTHR31920">
    <property type="entry name" value="B3 DOMAIN-CONTAINING"/>
    <property type="match status" value="1"/>
</dbReference>
<sequence>MKSLGAPLSAAGRRAIAPQGIPSVFCSKYGNRLSGSVHVIVRNGYRLPVEFDCSKGNLKGFLNFFKHFNLKGGEMLLFEYYGRYDLNVYIIGSHCSEIEYPHIVHHLQTCHPRIVTLGNGGWRFIWFVDPSSSLVDEIEPPTPFIERCGSTFPRWPEIALNNGKVFCGSYSRETGKISCLRSMCDVLGVADLKPFYMLLFTYNGVGLVNVSVFDENLCEVLYPGSATCTDESVDGLDRASSFQITIQPCHMLSYCYGVDISTQYKDLCNRLDRIDYINVKYGDFSWRLQVKKRSDRKRTTINGGELIALLKGEEVMHVGQTSRQRVDLPASYASDTSKFLDDTAASLDGHSKAFVDKVEGMIKEIDEQSAIWKGKVTEMKKQVWELEIGLSSVYPFELQLSVYIMEMAENGALFPRFCRIMTVTTEESNKMVLPPPFLHYFADGLPTNVKFHMTDGSDKSIIYKKQKKKLYGVRGVFGSPRFDRDVCTVFNYMGNGTFQLYVFNQKYDDGNTACMGFTSLRNGADNHSFGWKFVSCCLSAGTCDAGFVKVPPGHVIPPEVNITLPNGQRFAAAYCSRRRLIHGLRIFHIRDMLMLTYRAEGEFDGVLFDQGGGEKSYSAYAFRFGAMVGISWDQFKIEVQPFHLYQYCHGIDIPADYKCCTDRWSPSQYLTVSHEGNFWFLQLRKFGRRWKIGGGWVRFSQVLRLSVGDVLVFDMNAPPLGFSLCVYRIAERY</sequence>
<evidence type="ECO:0000256" key="1">
    <source>
        <dbReference type="ARBA" id="ARBA00004123"/>
    </source>
</evidence>
<dbReference type="GO" id="GO:0003677">
    <property type="term" value="F:DNA binding"/>
    <property type="evidence" value="ECO:0007669"/>
    <property type="project" value="UniProtKB-KW"/>
</dbReference>
<keyword evidence="8" id="KW-1185">Reference proteome</keyword>
<keyword evidence="5" id="KW-0539">Nucleus</keyword>
<proteinExistence type="predicted"/>
<dbReference type="Gene3D" id="2.40.330.10">
    <property type="entry name" value="DNA-binding pseudobarrel domain"/>
    <property type="match status" value="2"/>
</dbReference>
<feature type="domain" description="TF-B3" evidence="6">
    <location>
        <begin position="675"/>
        <end position="730"/>
    </location>
</feature>
<dbReference type="PANTHER" id="PTHR31920:SF37">
    <property type="entry name" value="B3 DOMAIN-CONTAINING TRANSCRIPTION FACTOR VRN1"/>
    <property type="match status" value="1"/>
</dbReference>
<evidence type="ECO:0000313" key="8">
    <source>
        <dbReference type="Proteomes" id="UP001237642"/>
    </source>
</evidence>
<keyword evidence="2" id="KW-0805">Transcription regulation</keyword>
<dbReference type="EMBL" id="JAUIZM010000004">
    <property type="protein sequence ID" value="KAK1390838.1"/>
    <property type="molecule type" value="Genomic_DNA"/>
</dbReference>
<dbReference type="InterPro" id="IPR003340">
    <property type="entry name" value="B3_DNA-bd"/>
</dbReference>
<evidence type="ECO:0000256" key="5">
    <source>
        <dbReference type="ARBA" id="ARBA00023242"/>
    </source>
</evidence>
<comment type="subcellular location">
    <subcellularLocation>
        <location evidence="1">Nucleus</location>
    </subcellularLocation>
</comment>
<dbReference type="Proteomes" id="UP001237642">
    <property type="component" value="Unassembled WGS sequence"/>
</dbReference>
<dbReference type="InterPro" id="IPR015300">
    <property type="entry name" value="DNA-bd_pseudobarrel_sf"/>
</dbReference>
<keyword evidence="3" id="KW-0238">DNA-binding</keyword>
<dbReference type="InterPro" id="IPR050655">
    <property type="entry name" value="Plant_B3_domain"/>
</dbReference>
<dbReference type="PROSITE" id="PS50863">
    <property type="entry name" value="B3"/>
    <property type="match status" value="1"/>
</dbReference>
<keyword evidence="4" id="KW-0804">Transcription</keyword>
<evidence type="ECO:0000256" key="4">
    <source>
        <dbReference type="ARBA" id="ARBA00023163"/>
    </source>
</evidence>
<dbReference type="SUPFAM" id="SSF101936">
    <property type="entry name" value="DNA-binding pseudobarrel domain"/>
    <property type="match status" value="2"/>
</dbReference>
<evidence type="ECO:0000259" key="6">
    <source>
        <dbReference type="PROSITE" id="PS50863"/>
    </source>
</evidence>
<evidence type="ECO:0000313" key="7">
    <source>
        <dbReference type="EMBL" id="KAK1390838.1"/>
    </source>
</evidence>
<accession>A0AAD8ITM6</accession>
<comment type="caution">
    <text evidence="7">The sequence shown here is derived from an EMBL/GenBank/DDBJ whole genome shotgun (WGS) entry which is preliminary data.</text>
</comment>
<dbReference type="AlphaFoldDB" id="A0AAD8ITM6"/>
<protein>
    <recommendedName>
        <fullName evidence="6">TF-B3 domain-containing protein</fullName>
    </recommendedName>
</protein>
<reference evidence="7" key="2">
    <citation type="submission" date="2023-05" db="EMBL/GenBank/DDBJ databases">
        <authorList>
            <person name="Schelkunov M.I."/>
        </authorList>
    </citation>
    <scope>NUCLEOTIDE SEQUENCE</scope>
    <source>
        <strain evidence="7">Hsosn_3</strain>
        <tissue evidence="7">Leaf</tissue>
    </source>
</reference>
<evidence type="ECO:0000256" key="2">
    <source>
        <dbReference type="ARBA" id="ARBA00023015"/>
    </source>
</evidence>
<dbReference type="GO" id="GO:0005634">
    <property type="term" value="C:nucleus"/>
    <property type="evidence" value="ECO:0007669"/>
    <property type="project" value="UniProtKB-SubCell"/>
</dbReference>
<evidence type="ECO:0000256" key="3">
    <source>
        <dbReference type="ARBA" id="ARBA00023125"/>
    </source>
</evidence>
<organism evidence="7 8">
    <name type="scientific">Heracleum sosnowskyi</name>
    <dbReference type="NCBI Taxonomy" id="360622"/>
    <lineage>
        <taxon>Eukaryota</taxon>
        <taxon>Viridiplantae</taxon>
        <taxon>Streptophyta</taxon>
        <taxon>Embryophyta</taxon>
        <taxon>Tracheophyta</taxon>
        <taxon>Spermatophyta</taxon>
        <taxon>Magnoliopsida</taxon>
        <taxon>eudicotyledons</taxon>
        <taxon>Gunneridae</taxon>
        <taxon>Pentapetalae</taxon>
        <taxon>asterids</taxon>
        <taxon>campanulids</taxon>
        <taxon>Apiales</taxon>
        <taxon>Apiaceae</taxon>
        <taxon>Apioideae</taxon>
        <taxon>apioid superclade</taxon>
        <taxon>Tordylieae</taxon>
        <taxon>Tordyliinae</taxon>
        <taxon>Heracleum</taxon>
    </lineage>
</organism>